<dbReference type="Proteomes" id="UP000320496">
    <property type="component" value="Chromosome"/>
</dbReference>
<evidence type="ECO:0000313" key="2">
    <source>
        <dbReference type="EMBL" id="QDU37134.1"/>
    </source>
</evidence>
<sequence>MTASSSPITSEMLARLSGLELRARVLVEGYLAGLHRSPHEGFSVEFAEHREYVPGDDLRYLDWKVFGKRDRYYLKQFEAETTFTCHLLVDLSESMAFRSSDAALSKADYAKCLAAAIASVVLRQQDAVGLTIFDSGIRNELPVSGKRSQLQEVIRRLEDSEPSGESAIGDVLHDIARRLGRRSVVIVISDLFDEPDHIAAGLQHLRFQRHDLSVLQVIDPAEAEFPFDEPARFLGLEDQQEEFIEPRLIREAYLEEFTAARRRIESACHAIQGDYVLASTDDPADRVLSRFISHRDGGERR</sequence>
<evidence type="ECO:0000313" key="3">
    <source>
        <dbReference type="Proteomes" id="UP000320496"/>
    </source>
</evidence>
<dbReference type="Gene3D" id="3.40.50.410">
    <property type="entry name" value="von Willebrand factor, type A domain"/>
    <property type="match status" value="1"/>
</dbReference>
<dbReference type="RefSeq" id="WP_145367877.1">
    <property type="nucleotide sequence ID" value="NZ_CP036275.1"/>
</dbReference>
<dbReference type="OrthoDB" id="9780819at2"/>
<feature type="domain" description="DUF58" evidence="1">
    <location>
        <begin position="48"/>
        <end position="261"/>
    </location>
</feature>
<dbReference type="AlphaFoldDB" id="A0A517Z3Q8"/>
<dbReference type="EMBL" id="CP036275">
    <property type="protein sequence ID" value="QDU37134.1"/>
    <property type="molecule type" value="Genomic_DNA"/>
</dbReference>
<dbReference type="PANTHER" id="PTHR33608:SF7">
    <property type="entry name" value="DUF58 DOMAIN-CONTAINING PROTEIN"/>
    <property type="match status" value="1"/>
</dbReference>
<organism evidence="2 3">
    <name type="scientific">Maioricimonas rarisocia</name>
    <dbReference type="NCBI Taxonomy" id="2528026"/>
    <lineage>
        <taxon>Bacteria</taxon>
        <taxon>Pseudomonadati</taxon>
        <taxon>Planctomycetota</taxon>
        <taxon>Planctomycetia</taxon>
        <taxon>Planctomycetales</taxon>
        <taxon>Planctomycetaceae</taxon>
        <taxon>Maioricimonas</taxon>
    </lineage>
</organism>
<dbReference type="KEGG" id="mri:Mal4_14420"/>
<dbReference type="Pfam" id="PF01882">
    <property type="entry name" value="DUF58"/>
    <property type="match status" value="1"/>
</dbReference>
<name>A0A517Z3Q8_9PLAN</name>
<gene>
    <name evidence="2" type="ORF">Mal4_14420</name>
</gene>
<dbReference type="InterPro" id="IPR036465">
    <property type="entry name" value="vWFA_dom_sf"/>
</dbReference>
<accession>A0A517Z3Q8</accession>
<dbReference type="SUPFAM" id="SSF53300">
    <property type="entry name" value="vWA-like"/>
    <property type="match status" value="1"/>
</dbReference>
<protein>
    <recommendedName>
        <fullName evidence="1">DUF58 domain-containing protein</fullName>
    </recommendedName>
</protein>
<evidence type="ECO:0000259" key="1">
    <source>
        <dbReference type="Pfam" id="PF01882"/>
    </source>
</evidence>
<dbReference type="PANTHER" id="PTHR33608">
    <property type="entry name" value="BLL2464 PROTEIN"/>
    <property type="match status" value="1"/>
</dbReference>
<proteinExistence type="predicted"/>
<reference evidence="2 3" key="1">
    <citation type="submission" date="2019-02" db="EMBL/GenBank/DDBJ databases">
        <title>Deep-cultivation of Planctomycetes and their phenomic and genomic characterization uncovers novel biology.</title>
        <authorList>
            <person name="Wiegand S."/>
            <person name="Jogler M."/>
            <person name="Boedeker C."/>
            <person name="Pinto D."/>
            <person name="Vollmers J."/>
            <person name="Rivas-Marin E."/>
            <person name="Kohn T."/>
            <person name="Peeters S.H."/>
            <person name="Heuer A."/>
            <person name="Rast P."/>
            <person name="Oberbeckmann S."/>
            <person name="Bunk B."/>
            <person name="Jeske O."/>
            <person name="Meyerdierks A."/>
            <person name="Storesund J.E."/>
            <person name="Kallscheuer N."/>
            <person name="Luecker S."/>
            <person name="Lage O.M."/>
            <person name="Pohl T."/>
            <person name="Merkel B.J."/>
            <person name="Hornburger P."/>
            <person name="Mueller R.-W."/>
            <person name="Bruemmer F."/>
            <person name="Labrenz M."/>
            <person name="Spormann A.M."/>
            <person name="Op den Camp H."/>
            <person name="Overmann J."/>
            <person name="Amann R."/>
            <person name="Jetten M.S.M."/>
            <person name="Mascher T."/>
            <person name="Medema M.H."/>
            <person name="Devos D.P."/>
            <person name="Kaster A.-K."/>
            <person name="Ovreas L."/>
            <person name="Rohde M."/>
            <person name="Galperin M.Y."/>
            <person name="Jogler C."/>
        </authorList>
    </citation>
    <scope>NUCLEOTIDE SEQUENCE [LARGE SCALE GENOMIC DNA]</scope>
    <source>
        <strain evidence="2 3">Mal4</strain>
    </source>
</reference>
<keyword evidence="3" id="KW-1185">Reference proteome</keyword>
<dbReference type="InterPro" id="IPR002881">
    <property type="entry name" value="DUF58"/>
</dbReference>
<dbReference type="CDD" id="cd00198">
    <property type="entry name" value="vWFA"/>
    <property type="match status" value="1"/>
</dbReference>